<reference evidence="3" key="1">
    <citation type="submission" date="2018-12" db="EMBL/GenBank/DDBJ databases">
        <authorList>
            <person name="Will S."/>
            <person name="Neumann-Schaal M."/>
            <person name="Henke P."/>
        </authorList>
    </citation>
    <scope>NUCLEOTIDE SEQUENCE</scope>
    <source>
        <strain evidence="3">PCC 7102</strain>
    </source>
</reference>
<dbReference type="Pfam" id="PF00561">
    <property type="entry name" value="Abhydrolase_1"/>
    <property type="match status" value="1"/>
</dbReference>
<organism evidence="3 4">
    <name type="scientific">Dulcicalothrix desertica PCC 7102</name>
    <dbReference type="NCBI Taxonomy" id="232991"/>
    <lineage>
        <taxon>Bacteria</taxon>
        <taxon>Bacillati</taxon>
        <taxon>Cyanobacteriota</taxon>
        <taxon>Cyanophyceae</taxon>
        <taxon>Nostocales</taxon>
        <taxon>Calotrichaceae</taxon>
        <taxon>Dulcicalothrix</taxon>
    </lineage>
</organism>
<sequence length="320" mass="36275">MQTLLLIATTTYHALMCWLEDKKSAPGQIVHIGSCKLHIYTKGEGSPTVVIDHSLGGIEGYFLIDELAKITRVCVYDRAGYGWSDISWRPRTSENIVTELDLLLTKANIKPPYILVGDSFGSYNVRLYAQRFPEKVTGMVLTDGLHEESMLKMQFDLQALKYFFASGFVMSVIGAILGIVRICQQCGIFLLLKPELSKFTQHTREHVLRSFRRPKHWLTMAREILNLDTSSKQLKKANNLGALPIVSIKANSFFKPALWTNFIPLKSANKLRDTMHEQIIKLSTNCTQIQTNNSGHFIWVDEPEIITTAVKMIIKNLQQT</sequence>
<dbReference type="PANTHER" id="PTHR43139">
    <property type="entry name" value="SI:DKEY-122A22.2"/>
    <property type="match status" value="1"/>
</dbReference>
<dbReference type="SUPFAM" id="SSF53474">
    <property type="entry name" value="alpha/beta-Hydrolases"/>
    <property type="match status" value="1"/>
</dbReference>
<dbReference type="Proteomes" id="UP000271624">
    <property type="component" value="Unassembled WGS sequence"/>
</dbReference>
<evidence type="ECO:0000313" key="4">
    <source>
        <dbReference type="Proteomes" id="UP000271624"/>
    </source>
</evidence>
<dbReference type="InterPro" id="IPR029058">
    <property type="entry name" value="AB_hydrolase_fold"/>
</dbReference>
<dbReference type="EMBL" id="RSCL01000016">
    <property type="protein sequence ID" value="RUT02430.1"/>
    <property type="molecule type" value="Genomic_DNA"/>
</dbReference>
<keyword evidence="1" id="KW-0812">Transmembrane</keyword>
<evidence type="ECO:0000313" key="3">
    <source>
        <dbReference type="EMBL" id="RUT02430.1"/>
    </source>
</evidence>
<keyword evidence="1" id="KW-1133">Transmembrane helix</keyword>
<name>A0A3S1CFH1_9CYAN</name>
<comment type="caution">
    <text evidence="3">The sequence shown here is derived from an EMBL/GenBank/DDBJ whole genome shotgun (WGS) entry which is preliminary data.</text>
</comment>
<protein>
    <recommendedName>
        <fullName evidence="2">AB hydrolase-1 domain-containing protein</fullName>
    </recommendedName>
</protein>
<accession>A0A3S1CFH1</accession>
<reference evidence="3" key="2">
    <citation type="journal article" date="2019" name="Genome Biol. Evol.">
        <title>Day and night: Metabolic profiles and evolutionary relationships of six axenic non-marine cyanobacteria.</title>
        <authorList>
            <person name="Will S.E."/>
            <person name="Henke P."/>
            <person name="Boedeker C."/>
            <person name="Huang S."/>
            <person name="Brinkmann H."/>
            <person name="Rohde M."/>
            <person name="Jarek M."/>
            <person name="Friedl T."/>
            <person name="Seufert S."/>
            <person name="Schumacher M."/>
            <person name="Overmann J."/>
            <person name="Neumann-Schaal M."/>
            <person name="Petersen J."/>
        </authorList>
    </citation>
    <scope>NUCLEOTIDE SEQUENCE [LARGE SCALE GENOMIC DNA]</scope>
    <source>
        <strain evidence="3">PCC 7102</strain>
    </source>
</reference>
<evidence type="ECO:0000256" key="1">
    <source>
        <dbReference type="SAM" id="Phobius"/>
    </source>
</evidence>
<keyword evidence="4" id="KW-1185">Reference proteome</keyword>
<dbReference type="RefSeq" id="WP_201800802.1">
    <property type="nucleotide sequence ID" value="NZ_RSCL01000016.1"/>
</dbReference>
<feature type="transmembrane region" description="Helical" evidence="1">
    <location>
        <begin position="159"/>
        <end position="180"/>
    </location>
</feature>
<keyword evidence="1" id="KW-0472">Membrane</keyword>
<proteinExistence type="predicted"/>
<feature type="domain" description="AB hydrolase-1" evidence="2">
    <location>
        <begin position="47"/>
        <end position="151"/>
    </location>
</feature>
<dbReference type="InterPro" id="IPR000073">
    <property type="entry name" value="AB_hydrolase_1"/>
</dbReference>
<dbReference type="AlphaFoldDB" id="A0A3S1CFH1"/>
<gene>
    <name evidence="3" type="ORF">DSM106972_059080</name>
</gene>
<evidence type="ECO:0000259" key="2">
    <source>
        <dbReference type="Pfam" id="PF00561"/>
    </source>
</evidence>
<dbReference type="Gene3D" id="3.40.50.1820">
    <property type="entry name" value="alpha/beta hydrolase"/>
    <property type="match status" value="1"/>
</dbReference>
<dbReference type="InterPro" id="IPR052370">
    <property type="entry name" value="Meta-cleavage_hydrolase"/>
</dbReference>
<dbReference type="PANTHER" id="PTHR43139:SF52">
    <property type="entry name" value="SI:DKEY-122A22.2"/>
    <property type="match status" value="1"/>
</dbReference>